<sequence length="928" mass="103296">MKKGASSASEKNSFVSPQARSFLLIGVLSAIAIWVISNYSWSKLVQNAFPDGKWYSLTATNVPDAQDRTYLGEIVSRMGFLGRIAGLALFSWISNASSADPQDSFEFDCVALPYRLNDTNAPNTTISLSQYIPGGTVLDLSSMVNRTCLGTNAGPVSQKVSYDICRVAAYTKTSERSGIHYELWMPRSWSGRFISHGNGGLSGCIDYASLAYSSSNEFAAISANSGHNGTSGGAFFHNSDVVADFVWRSVHTGVLIGKAVTKTFYGKPHSKSYYLGCSTGGRQGFKSVQDFPDDFDGVVAGAPAFAFNNLTSWSGQFYKITGPPGSPTFIPALTWIGVVHRDILKQCDTLDGVEDGIIEDPSACQYDPKNLECGPSPSSSNTTCLSKAQIETVKAVFAPLRQTDGSLIYPGLTIDVGYSLTFNGSPFPYTMDWFRYAIYQNASWDAATLSLEDMAYAHKLNPSNAETWSGDLNAFFNRGSKVIHYHGLSDPVISSENSKRYYEHVRSTMGLTYAAQDEFYRYFPISGTGHCGGGRGAWAIGQSQKAAASSKAQANVLSAIVQWVEQDIPPESLLGTKWVDDTRSKGIAFQRNHCKYPATNKYKGTGNSTDPLSWVEFAIFYRFRAVAYGNMTSSFCLSTEARMDDPFNGSPRRPSKLYDNYQLYTPTSNESSFRTQRLRQSLPAMKAMFQPDPSQQDQDIDYMSSSFHELQTVTMNDSFQPEPYQMQVSMDSSLQLQPRRSQFLRNNSLQPQPYQHQIPMNNSFQTQPQPLRRANTEYYPGRQTIMHDPFEPEPSQRPIFSPEFPPRLLTQRQPTESQNNPFWIPRAPQPPKEPMPTRHKRFKDSFSTIPENSATVSEDPSDVSESVVTCKECARNARVAREYWDRIKALEEEVSEQAEFIQKLKEQRKELELRVGELIGLVEGGRLG</sequence>
<evidence type="ECO:0000256" key="4">
    <source>
        <dbReference type="ARBA" id="ARBA00022723"/>
    </source>
</evidence>
<dbReference type="AlphaFoldDB" id="A0A4Z1NYT8"/>
<feature type="coiled-coil region" evidence="11">
    <location>
        <begin position="887"/>
        <end position="921"/>
    </location>
</feature>
<dbReference type="SUPFAM" id="SSF53474">
    <property type="entry name" value="alpha/beta-Hydrolases"/>
    <property type="match status" value="1"/>
</dbReference>
<evidence type="ECO:0000313" key="15">
    <source>
        <dbReference type="Proteomes" id="UP000298493"/>
    </source>
</evidence>
<dbReference type="InterPro" id="IPR029058">
    <property type="entry name" value="AB_hydrolase_fold"/>
</dbReference>
<evidence type="ECO:0000256" key="2">
    <source>
        <dbReference type="ARBA" id="ARBA00022487"/>
    </source>
</evidence>
<dbReference type="GO" id="GO:0030600">
    <property type="term" value="F:feruloyl esterase activity"/>
    <property type="evidence" value="ECO:0007669"/>
    <property type="project" value="UniProtKB-EC"/>
</dbReference>
<keyword evidence="15" id="KW-1185">Reference proteome</keyword>
<evidence type="ECO:0000256" key="9">
    <source>
        <dbReference type="ARBA" id="ARBA00034075"/>
    </source>
</evidence>
<gene>
    <name evidence="14" type="ORF">E6O75_ATG07452</name>
</gene>
<keyword evidence="8" id="KW-1015">Disulfide bond</keyword>
<accession>A0A4Z1NYT8</accession>
<feature type="compositionally biased region" description="Polar residues" evidence="12">
    <location>
        <begin position="811"/>
        <end position="821"/>
    </location>
</feature>
<evidence type="ECO:0000256" key="3">
    <source>
        <dbReference type="ARBA" id="ARBA00022651"/>
    </source>
</evidence>
<organism evidence="14 15">
    <name type="scientific">Venturia nashicola</name>
    <dbReference type="NCBI Taxonomy" id="86259"/>
    <lineage>
        <taxon>Eukaryota</taxon>
        <taxon>Fungi</taxon>
        <taxon>Dikarya</taxon>
        <taxon>Ascomycota</taxon>
        <taxon>Pezizomycotina</taxon>
        <taxon>Dothideomycetes</taxon>
        <taxon>Pleosporomycetidae</taxon>
        <taxon>Venturiales</taxon>
        <taxon>Venturiaceae</taxon>
        <taxon>Venturia</taxon>
    </lineage>
</organism>
<dbReference type="EMBL" id="SNSC02000011">
    <property type="protein sequence ID" value="TID19992.1"/>
    <property type="molecule type" value="Genomic_DNA"/>
</dbReference>
<dbReference type="GO" id="GO:0045493">
    <property type="term" value="P:xylan catabolic process"/>
    <property type="evidence" value="ECO:0007669"/>
    <property type="project" value="UniProtKB-KW"/>
</dbReference>
<keyword evidence="11" id="KW-0175">Coiled coil</keyword>
<evidence type="ECO:0000256" key="10">
    <source>
        <dbReference type="RuleBase" id="RU361238"/>
    </source>
</evidence>
<evidence type="ECO:0000256" key="7">
    <source>
        <dbReference type="ARBA" id="ARBA00022837"/>
    </source>
</evidence>
<evidence type="ECO:0000313" key="14">
    <source>
        <dbReference type="EMBL" id="TID19992.1"/>
    </source>
</evidence>
<keyword evidence="5" id="KW-0732">Signal</keyword>
<protein>
    <recommendedName>
        <fullName evidence="10">Carboxylic ester hydrolase</fullName>
        <ecNumber evidence="10">3.1.1.-</ecNumber>
    </recommendedName>
</protein>
<comment type="caution">
    <text evidence="14">The sequence shown here is derived from an EMBL/GenBank/DDBJ whole genome shotgun (WGS) entry which is preliminary data.</text>
</comment>
<keyword evidence="3" id="KW-0624">Polysaccharide degradation</keyword>
<keyword evidence="2" id="KW-0719">Serine esterase</keyword>
<keyword evidence="6 10" id="KW-0378">Hydrolase</keyword>
<keyword evidence="13" id="KW-0472">Membrane</keyword>
<feature type="transmembrane region" description="Helical" evidence="13">
    <location>
        <begin position="21"/>
        <end position="41"/>
    </location>
</feature>
<dbReference type="Proteomes" id="UP000298493">
    <property type="component" value="Unassembled WGS sequence"/>
</dbReference>
<evidence type="ECO:0000256" key="12">
    <source>
        <dbReference type="SAM" id="MobiDB-lite"/>
    </source>
</evidence>
<dbReference type="Pfam" id="PF07519">
    <property type="entry name" value="Tannase"/>
    <property type="match status" value="2"/>
</dbReference>
<dbReference type="GO" id="GO:0046872">
    <property type="term" value="F:metal ion binding"/>
    <property type="evidence" value="ECO:0007669"/>
    <property type="project" value="UniProtKB-KW"/>
</dbReference>
<evidence type="ECO:0000256" key="11">
    <source>
        <dbReference type="SAM" id="Coils"/>
    </source>
</evidence>
<evidence type="ECO:0000256" key="1">
    <source>
        <dbReference type="ARBA" id="ARBA00006249"/>
    </source>
</evidence>
<dbReference type="EC" id="3.1.1.-" evidence="10"/>
<evidence type="ECO:0000256" key="5">
    <source>
        <dbReference type="ARBA" id="ARBA00022729"/>
    </source>
</evidence>
<name>A0A4Z1NYT8_9PEZI</name>
<keyword evidence="4" id="KW-0479">Metal-binding</keyword>
<comment type="catalytic activity">
    <reaction evidence="9">
        <text>feruloyl-polysaccharide + H2O = ferulate + polysaccharide.</text>
        <dbReference type="EC" id="3.1.1.73"/>
    </reaction>
</comment>
<dbReference type="PANTHER" id="PTHR33938:SF15">
    <property type="entry name" value="FERULOYL ESTERASE B-RELATED"/>
    <property type="match status" value="1"/>
</dbReference>
<keyword evidence="13" id="KW-0812">Transmembrane</keyword>
<evidence type="ECO:0000256" key="8">
    <source>
        <dbReference type="ARBA" id="ARBA00023157"/>
    </source>
</evidence>
<keyword evidence="13" id="KW-1133">Transmembrane helix</keyword>
<evidence type="ECO:0000256" key="13">
    <source>
        <dbReference type="SAM" id="Phobius"/>
    </source>
</evidence>
<dbReference type="PANTHER" id="PTHR33938">
    <property type="entry name" value="FERULOYL ESTERASE B-RELATED"/>
    <property type="match status" value="1"/>
</dbReference>
<evidence type="ECO:0000256" key="6">
    <source>
        <dbReference type="ARBA" id="ARBA00022801"/>
    </source>
</evidence>
<proteinExistence type="inferred from homology"/>
<comment type="similarity">
    <text evidence="1 10">Belongs to the tannase family.</text>
</comment>
<reference evidence="14 15" key="1">
    <citation type="submission" date="2019-04" db="EMBL/GenBank/DDBJ databases">
        <title>High contiguity whole genome sequence and gene annotation resource for two Venturia nashicola isolates.</title>
        <authorList>
            <person name="Prokchorchik M."/>
            <person name="Won K."/>
            <person name="Lee Y."/>
            <person name="Choi E.D."/>
            <person name="Segonzac C."/>
            <person name="Sohn K.H."/>
        </authorList>
    </citation>
    <scope>NUCLEOTIDE SEQUENCE [LARGE SCALE GENOMIC DNA]</scope>
    <source>
        <strain evidence="14 15">PRI2</strain>
    </source>
</reference>
<dbReference type="InterPro" id="IPR011118">
    <property type="entry name" value="Tannase/feruloyl_esterase"/>
</dbReference>
<keyword evidence="3" id="KW-0858">Xylan degradation</keyword>
<keyword evidence="3" id="KW-0119">Carbohydrate metabolism</keyword>
<keyword evidence="7" id="KW-0106">Calcium</keyword>
<feature type="region of interest" description="Disordered" evidence="12">
    <location>
        <begin position="811"/>
        <end position="838"/>
    </location>
</feature>
<dbReference type="Gene3D" id="3.40.50.1820">
    <property type="entry name" value="alpha/beta hydrolase"/>
    <property type="match status" value="1"/>
</dbReference>